<reference evidence="1 2" key="1">
    <citation type="submission" date="2016-12" db="EMBL/GenBank/DDBJ databases">
        <title>Draft genome sequences of strains Salinicola socius SMB35, Salinicola sp. MH3R3-1 and Chromohalobacter sp. SMB17 from the Verkhnekamsk potash mining region of Russia.</title>
        <authorList>
            <person name="Mavrodi D.V."/>
            <person name="Olsson B.E."/>
            <person name="Korsakova E.S."/>
            <person name="Pyankova A."/>
            <person name="Mavrodi O.V."/>
            <person name="Plotnikova E.G."/>
        </authorList>
    </citation>
    <scope>NUCLEOTIDE SEQUENCE [LARGE SCALE GENOMIC DNA]</scope>
    <source>
        <strain evidence="1 2">SMB35</strain>
    </source>
</reference>
<sequence length="201" mass="23056">MSDPRLLAHFERLHADSIDPWGYDTRWYEARKRALTLAMLPRQRYRHGFEPGCSIGALSAELIQRCDAFTGWDASPSAVASARRRLGHLDNARFEQRTLPTALPASTFDLIVFSEVGYYLQEPALVATIYNLQRALRPSGDLIACHWRHPLQDGYRSGDDVHERLHDCLELHAVSSLVERDFRIDLWSRDALDVGRWEALK</sequence>
<name>A0A1Q8SRG3_9GAMM</name>
<dbReference type="GO" id="GO:0009312">
    <property type="term" value="P:oligosaccharide biosynthetic process"/>
    <property type="evidence" value="ECO:0007669"/>
    <property type="project" value="InterPro"/>
</dbReference>
<dbReference type="InterPro" id="IPR008715">
    <property type="entry name" value="SAM-MeTfrase_NodS-like"/>
</dbReference>
<dbReference type="CDD" id="cd02440">
    <property type="entry name" value="AdoMet_MTases"/>
    <property type="match status" value="1"/>
</dbReference>
<gene>
    <name evidence="1" type="ORF">BTW07_12190</name>
</gene>
<evidence type="ECO:0000313" key="2">
    <source>
        <dbReference type="Proteomes" id="UP000186878"/>
    </source>
</evidence>
<dbReference type="SUPFAM" id="SSF53335">
    <property type="entry name" value="S-adenosyl-L-methionine-dependent methyltransferases"/>
    <property type="match status" value="1"/>
</dbReference>
<protein>
    <recommendedName>
        <fullName evidence="3">SAM-dependent methyltransferase</fullName>
    </recommendedName>
</protein>
<dbReference type="GO" id="GO:0008757">
    <property type="term" value="F:S-adenosylmethionine-dependent methyltransferase activity"/>
    <property type="evidence" value="ECO:0007669"/>
    <property type="project" value="InterPro"/>
</dbReference>
<dbReference type="Proteomes" id="UP000186878">
    <property type="component" value="Unassembled WGS sequence"/>
</dbReference>
<organism evidence="1 2">
    <name type="scientific">Salinicola socius</name>
    <dbReference type="NCBI Taxonomy" id="404433"/>
    <lineage>
        <taxon>Bacteria</taxon>
        <taxon>Pseudomonadati</taxon>
        <taxon>Pseudomonadota</taxon>
        <taxon>Gammaproteobacteria</taxon>
        <taxon>Oceanospirillales</taxon>
        <taxon>Halomonadaceae</taxon>
        <taxon>Salinicola</taxon>
    </lineage>
</organism>
<evidence type="ECO:0008006" key="3">
    <source>
        <dbReference type="Google" id="ProtNLM"/>
    </source>
</evidence>
<dbReference type="InterPro" id="IPR029063">
    <property type="entry name" value="SAM-dependent_MTases_sf"/>
</dbReference>
<dbReference type="AlphaFoldDB" id="A0A1Q8SRG3"/>
<dbReference type="EMBL" id="MSDO01000017">
    <property type="protein sequence ID" value="OLO04031.1"/>
    <property type="molecule type" value="Genomic_DNA"/>
</dbReference>
<keyword evidence="2" id="KW-1185">Reference proteome</keyword>
<proteinExistence type="predicted"/>
<dbReference type="RefSeq" id="WP_075570439.1">
    <property type="nucleotide sequence ID" value="NZ_MSDO01000017.1"/>
</dbReference>
<evidence type="ECO:0000313" key="1">
    <source>
        <dbReference type="EMBL" id="OLO04031.1"/>
    </source>
</evidence>
<accession>A0A1Q8SRG3</accession>
<dbReference type="STRING" id="404433.BTW07_12190"/>
<comment type="caution">
    <text evidence="1">The sequence shown here is derived from an EMBL/GenBank/DDBJ whole genome shotgun (WGS) entry which is preliminary data.</text>
</comment>
<dbReference type="Gene3D" id="3.40.50.150">
    <property type="entry name" value="Vaccinia Virus protein VP39"/>
    <property type="match status" value="1"/>
</dbReference>
<dbReference type="Pfam" id="PF05401">
    <property type="entry name" value="NodS"/>
    <property type="match status" value="1"/>
</dbReference>